<sequence length="465" mass="51016">MSTSVEESLNRAKRRQAMVRAVWRWHFYAGLFCIPFIIILSITGSLYLFKPQIESAIDRPYDALSFTGPVKSITEQVSAASAAHPGAKLSSVEVRQNPQDATRVVFTENGEKLRLYVHPQTLAILKSVPEEQRFMAQVKNIHGELLSGKVGEIIVELAACWAIVMILTGLYLWWPRQASGPAGVLYPRTGMGKRLFWRDLHAVTGIYVSFFALFLLLSGLPWTSVWGDAFKQVRVVTHTAAVKQDWSSGRAADRKTERAETGVSEHADHETGQGQHAGHKGHTNGTPVVSVDRMYATVQALDLPAPVTINAPSKKVKDWTAQSNTQNRPLRVTLKLDPQSGQVLSRETFAQKHPIDQVVGYMIAAHEGHLFGWLNQALGVFTALSLITLCVSSVVMWLKRRPAGKLGAPEPAATTPAGIGLLILIVALGIFLPVLGISLIVVGTLEFLILRHLPGVRTWLGLRAA</sequence>
<keyword evidence="2" id="KW-0812">Transmembrane</keyword>
<feature type="transmembrane region" description="Helical" evidence="2">
    <location>
        <begin position="200"/>
        <end position="222"/>
    </location>
</feature>
<feature type="transmembrane region" description="Helical" evidence="2">
    <location>
        <begin position="153"/>
        <end position="174"/>
    </location>
</feature>
<keyword evidence="2" id="KW-0472">Membrane</keyword>
<proteinExistence type="predicted"/>
<protein>
    <submittedName>
        <fullName evidence="3">Uncharacterized iron-regulated membrane protein, iron-uptake factor PiuB</fullName>
    </submittedName>
</protein>
<name>A0A3G9G583_9CAUL</name>
<accession>A0A3G9G583</accession>
<reference evidence="4" key="1">
    <citation type="journal article" date="2017" name="Biotechnol. Biofuels">
        <title>Evaluation of environmental bacterial communities as a factor affecting the growth of duckweed Lemna minor.</title>
        <authorList>
            <person name="Ishizawa H."/>
            <person name="Kuroda M."/>
            <person name="Morikawa M."/>
            <person name="Ike M."/>
        </authorList>
    </citation>
    <scope>NUCLEOTIDE SEQUENCE [LARGE SCALE GENOMIC DNA]</scope>
    <source>
        <strain evidence="4">M6</strain>
    </source>
</reference>
<keyword evidence="2" id="KW-1133">Transmembrane helix</keyword>
<reference evidence="4" key="2">
    <citation type="journal article" date="2017" name="Plant Physiol. Biochem.">
        <title>Differential oxidative and antioxidative response of duckweed Lemna minor toward plant growth promoting/inhibiting bacteria.</title>
        <authorList>
            <person name="Ishizawa H."/>
            <person name="Kuroda M."/>
            <person name="Morikawa M."/>
            <person name="Ike M."/>
        </authorList>
    </citation>
    <scope>NUCLEOTIDE SEQUENCE [LARGE SCALE GENOMIC DNA]</scope>
    <source>
        <strain evidence="4">M6</strain>
    </source>
</reference>
<feature type="transmembrane region" description="Helical" evidence="2">
    <location>
        <begin position="25"/>
        <end position="49"/>
    </location>
</feature>
<feature type="compositionally biased region" description="Basic and acidic residues" evidence="1">
    <location>
        <begin position="251"/>
        <end position="271"/>
    </location>
</feature>
<organism evidence="3 4">
    <name type="scientific">Asticcacaulis excentricus</name>
    <dbReference type="NCBI Taxonomy" id="78587"/>
    <lineage>
        <taxon>Bacteria</taxon>
        <taxon>Pseudomonadati</taxon>
        <taxon>Pseudomonadota</taxon>
        <taxon>Alphaproteobacteria</taxon>
        <taxon>Caulobacterales</taxon>
        <taxon>Caulobacteraceae</taxon>
        <taxon>Asticcacaulis</taxon>
    </lineage>
</organism>
<dbReference type="PANTHER" id="PTHR34219">
    <property type="entry name" value="IRON-REGULATED INNER MEMBRANE PROTEIN-RELATED"/>
    <property type="match status" value="1"/>
</dbReference>
<feature type="region of interest" description="Disordered" evidence="1">
    <location>
        <begin position="247"/>
        <end position="283"/>
    </location>
</feature>
<dbReference type="AlphaFoldDB" id="A0A3G9G583"/>
<evidence type="ECO:0000256" key="2">
    <source>
        <dbReference type="SAM" id="Phobius"/>
    </source>
</evidence>
<evidence type="ECO:0000256" key="1">
    <source>
        <dbReference type="SAM" id="MobiDB-lite"/>
    </source>
</evidence>
<dbReference type="Proteomes" id="UP000278756">
    <property type="component" value="Chromosome 1"/>
</dbReference>
<feature type="transmembrane region" description="Helical" evidence="2">
    <location>
        <begin position="377"/>
        <end position="398"/>
    </location>
</feature>
<dbReference type="PANTHER" id="PTHR34219:SF1">
    <property type="entry name" value="PEPSY DOMAIN-CONTAINING PROTEIN"/>
    <property type="match status" value="1"/>
</dbReference>
<feature type="transmembrane region" description="Helical" evidence="2">
    <location>
        <begin position="418"/>
        <end position="450"/>
    </location>
</feature>
<evidence type="ECO:0000313" key="4">
    <source>
        <dbReference type="Proteomes" id="UP000278756"/>
    </source>
</evidence>
<dbReference type="OrthoDB" id="9791166at2"/>
<gene>
    <name evidence="3" type="ORF">EM6_0811</name>
</gene>
<evidence type="ECO:0000313" key="3">
    <source>
        <dbReference type="EMBL" id="BBF80233.1"/>
    </source>
</evidence>
<dbReference type="RefSeq" id="WP_126420456.1">
    <property type="nucleotide sequence ID" value="NZ_AP018827.1"/>
</dbReference>
<dbReference type="InterPro" id="IPR005625">
    <property type="entry name" value="PepSY-ass_TM"/>
</dbReference>
<dbReference type="EMBL" id="AP018827">
    <property type="protein sequence ID" value="BBF80233.1"/>
    <property type="molecule type" value="Genomic_DNA"/>
</dbReference>
<dbReference type="Pfam" id="PF03929">
    <property type="entry name" value="PepSY_TM"/>
    <property type="match status" value="1"/>
</dbReference>